<dbReference type="Gene3D" id="2.40.10.10">
    <property type="entry name" value="Trypsin-like serine proteases"/>
    <property type="match status" value="2"/>
</dbReference>
<reference evidence="8" key="1">
    <citation type="journal article" date="2021" name="Mol. Ecol. Resour.">
        <title>Apolygus lucorum genome provides insights into omnivorousness and mesophyll feeding.</title>
        <authorList>
            <person name="Liu Y."/>
            <person name="Liu H."/>
            <person name="Wang H."/>
            <person name="Huang T."/>
            <person name="Liu B."/>
            <person name="Yang B."/>
            <person name="Yin L."/>
            <person name="Li B."/>
            <person name="Zhang Y."/>
            <person name="Zhang S."/>
            <person name="Jiang F."/>
            <person name="Zhang X."/>
            <person name="Ren Y."/>
            <person name="Wang B."/>
            <person name="Wang S."/>
            <person name="Lu Y."/>
            <person name="Wu K."/>
            <person name="Fan W."/>
            <person name="Wang G."/>
        </authorList>
    </citation>
    <scope>NUCLEOTIDE SEQUENCE</scope>
    <source>
        <strain evidence="8">12Hb</strain>
    </source>
</reference>
<comment type="subcellular location">
    <subcellularLocation>
        <location evidence="6">Peroxisome</location>
    </subcellularLocation>
</comment>
<dbReference type="InterPro" id="IPR008256">
    <property type="entry name" value="Peptidase_S1B"/>
</dbReference>
<keyword evidence="2 6" id="KW-0645">Protease</keyword>
<dbReference type="Proteomes" id="UP000466442">
    <property type="component" value="Linkage Group LG1"/>
</dbReference>
<dbReference type="InterPro" id="IPR043504">
    <property type="entry name" value="Peptidase_S1_PA_chymotrypsin"/>
</dbReference>
<evidence type="ECO:0000313" key="8">
    <source>
        <dbReference type="EMBL" id="KAF6216210.1"/>
    </source>
</evidence>
<name>A0A6A4KJW8_APOLU</name>
<evidence type="ECO:0000256" key="2">
    <source>
        <dbReference type="ARBA" id="ARBA00022670"/>
    </source>
</evidence>
<keyword evidence="3" id="KW-0732">Signal</keyword>
<dbReference type="SUPFAM" id="SSF50494">
    <property type="entry name" value="Trypsin-like serine proteases"/>
    <property type="match status" value="1"/>
</dbReference>
<dbReference type="AlphaFoldDB" id="A0A6A4KJW8"/>
<dbReference type="Pfam" id="PF13365">
    <property type="entry name" value="Trypsin_2"/>
    <property type="match status" value="1"/>
</dbReference>
<dbReference type="PRINTS" id="PR00839">
    <property type="entry name" value="V8PROTEASE"/>
</dbReference>
<organism evidence="8 9">
    <name type="scientific">Apolygus lucorum</name>
    <name type="common">Small green plant bug</name>
    <name type="synonym">Lygocoris lucorum</name>
    <dbReference type="NCBI Taxonomy" id="248454"/>
    <lineage>
        <taxon>Eukaryota</taxon>
        <taxon>Metazoa</taxon>
        <taxon>Ecdysozoa</taxon>
        <taxon>Arthropoda</taxon>
        <taxon>Hexapoda</taxon>
        <taxon>Insecta</taxon>
        <taxon>Pterygota</taxon>
        <taxon>Neoptera</taxon>
        <taxon>Paraneoptera</taxon>
        <taxon>Hemiptera</taxon>
        <taxon>Heteroptera</taxon>
        <taxon>Panheteroptera</taxon>
        <taxon>Cimicomorpha</taxon>
        <taxon>Miridae</taxon>
        <taxon>Mirini</taxon>
        <taxon>Apolygus</taxon>
    </lineage>
</organism>
<comment type="similarity">
    <text evidence="1 6 7">Belongs to the peptidase S1B family.</text>
</comment>
<dbReference type="GO" id="GO:0004252">
    <property type="term" value="F:serine-type endopeptidase activity"/>
    <property type="evidence" value="ECO:0007669"/>
    <property type="project" value="InterPro"/>
</dbReference>
<keyword evidence="9" id="KW-1185">Reference proteome</keyword>
<keyword evidence="5 6" id="KW-0720">Serine protease</keyword>
<keyword evidence="6" id="KW-0576">Peroxisome</keyword>
<evidence type="ECO:0000256" key="4">
    <source>
        <dbReference type="ARBA" id="ARBA00022801"/>
    </source>
</evidence>
<evidence type="ECO:0000313" key="9">
    <source>
        <dbReference type="Proteomes" id="UP000466442"/>
    </source>
</evidence>
<proteinExistence type="inferred from homology"/>
<dbReference type="EMBL" id="WIXP02000001">
    <property type="protein sequence ID" value="KAF6216210.1"/>
    <property type="molecule type" value="Genomic_DNA"/>
</dbReference>
<evidence type="ECO:0000256" key="7">
    <source>
        <dbReference type="RuleBase" id="RU004296"/>
    </source>
</evidence>
<dbReference type="GO" id="GO:0031998">
    <property type="term" value="P:regulation of fatty acid beta-oxidation"/>
    <property type="evidence" value="ECO:0007669"/>
    <property type="project" value="TreeGrafter"/>
</dbReference>
<keyword evidence="4 6" id="KW-0378">Hydrolase</keyword>
<dbReference type="GO" id="GO:0005777">
    <property type="term" value="C:peroxisome"/>
    <property type="evidence" value="ECO:0007669"/>
    <property type="project" value="UniProtKB-SubCell"/>
</dbReference>
<comment type="function">
    <text evidence="6">Peroxisomal protease that mediates both the removal of the leader peptide from proteins containing a PTS2 target sequence and processes several PTS1-containing proteins. Catalyzes the processing of PTS1-proteins involved in the peroxisomal beta-oxidation of fatty acids.</text>
</comment>
<gene>
    <name evidence="8" type="ORF">GE061_000550</name>
</gene>
<dbReference type="PANTHER" id="PTHR21004">
    <property type="entry name" value="SERINE PROTEASE-RELATED"/>
    <property type="match status" value="1"/>
</dbReference>
<dbReference type="OrthoDB" id="17845at2759"/>
<dbReference type="EC" id="3.4.21.-" evidence="6"/>
<comment type="PTM">
    <text evidence="6">The full-lengh TYSND1 is the active the proteolytic processing of PTS1- and PTS2-proteins and in self-cleavage, and intermolecular self-cleavage of TYSND1 down-regulates its protease activity.</text>
</comment>
<evidence type="ECO:0000256" key="3">
    <source>
        <dbReference type="ARBA" id="ARBA00022729"/>
    </source>
</evidence>
<dbReference type="InterPro" id="IPR039245">
    <property type="entry name" value="TYSND1/DEG15"/>
</dbReference>
<dbReference type="GO" id="GO:0016485">
    <property type="term" value="P:protein processing"/>
    <property type="evidence" value="ECO:0007669"/>
    <property type="project" value="InterPro"/>
</dbReference>
<protein>
    <recommendedName>
        <fullName evidence="6">Peroxisomal leader peptide-processing protease</fullName>
        <ecNumber evidence="6">3.4.21.-</ecNumber>
    </recommendedName>
</protein>
<sequence>MNSCSKGCLSNTFKDLLYLIDGRLAPGCEGAPVFTNFRDKKRDQEHPIGIVLFPIAMGMDHSSYSLVVPMHTVITAMLESGISPSPLTQTKIISSTLASPLGENVHLRGAVSNIVVVQTAAGWGSGIIIGPGLVLTNSHVIGFGSNSFHPIRVNWKNCAVGARIVFCSTATSVLDIALLEYNKAVGTTGITFTSKPVQKGQHVTALGYPLQANHNQFIPSISKGVILNCYEGSIGFTTSCIINAGSSGGAIVGEDGSLVGIVVGIIHAGTLPYPEINICISATKFENLLLKYQSTGDADHWKVLLSCDDPWLKSLHSLQKCKY</sequence>
<accession>A0A6A4KJW8</accession>
<evidence type="ECO:0000256" key="5">
    <source>
        <dbReference type="ARBA" id="ARBA00022825"/>
    </source>
</evidence>
<comment type="caution">
    <text evidence="8">The sequence shown here is derived from an EMBL/GenBank/DDBJ whole genome shotgun (WGS) entry which is preliminary data.</text>
</comment>
<dbReference type="InterPro" id="IPR009003">
    <property type="entry name" value="Peptidase_S1_PA"/>
</dbReference>
<evidence type="ECO:0000256" key="1">
    <source>
        <dbReference type="ARBA" id="ARBA00008764"/>
    </source>
</evidence>
<evidence type="ECO:0000256" key="6">
    <source>
        <dbReference type="PIRNR" id="PIRNR037989"/>
    </source>
</evidence>
<dbReference type="PANTHER" id="PTHR21004:SF0">
    <property type="entry name" value="PEROXISOMAL LEADER PEPTIDE-PROCESSING PROTEASE"/>
    <property type="match status" value="1"/>
</dbReference>